<gene>
    <name evidence="2" type="ORF">OBE_03730</name>
</gene>
<evidence type="ECO:0000259" key="1">
    <source>
        <dbReference type="Pfam" id="PF00535"/>
    </source>
</evidence>
<sequence>MVGKNVKISVLTATYNRANLLDKLYASLLINSNNCPDVQLEWLVMDDGSTDNTKRIMEEYCKERLIDIKYFYQENQGKMTAINNLVKVATGDLIVECDSDDYFTRDAFRVVVQALQACKDMGETYALVFLKYTKDGQNMGNNFIEDDYPSTMFDLYFKNGITGEKALVYNASIRKQFEYKLEHNEKFVTEARL</sequence>
<dbReference type="CDD" id="cd00761">
    <property type="entry name" value="Glyco_tranf_GTA_type"/>
    <property type="match status" value="1"/>
</dbReference>
<organism evidence="2">
    <name type="scientific">human gut metagenome</name>
    <dbReference type="NCBI Taxonomy" id="408170"/>
    <lineage>
        <taxon>unclassified sequences</taxon>
        <taxon>metagenomes</taxon>
        <taxon>organismal metagenomes</taxon>
    </lineage>
</organism>
<feature type="domain" description="Glycosyltransferase 2-like" evidence="1">
    <location>
        <begin position="9"/>
        <end position="119"/>
    </location>
</feature>
<feature type="non-terminal residue" evidence="2">
    <location>
        <position position="193"/>
    </location>
</feature>
<dbReference type="SUPFAM" id="SSF53448">
    <property type="entry name" value="Nucleotide-diphospho-sugar transferases"/>
    <property type="match status" value="1"/>
</dbReference>
<name>K1TC71_9ZZZZ</name>
<comment type="caution">
    <text evidence="2">The sequence shown here is derived from an EMBL/GenBank/DDBJ whole genome shotgun (WGS) entry which is preliminary data.</text>
</comment>
<evidence type="ECO:0000313" key="2">
    <source>
        <dbReference type="EMBL" id="EKC70752.1"/>
    </source>
</evidence>
<protein>
    <submittedName>
        <fullName evidence="2">Glycosyl transferase family 2</fullName>
        <ecNumber evidence="2">2.-.-.-</ecNumber>
    </submittedName>
</protein>
<reference evidence="2" key="1">
    <citation type="journal article" date="2013" name="Environ. Microbiol.">
        <title>Microbiota from the distal guts of lean and obese adolescents exhibit partial functional redundancy besides clear differences in community structure.</title>
        <authorList>
            <person name="Ferrer M."/>
            <person name="Ruiz A."/>
            <person name="Lanza F."/>
            <person name="Haange S.B."/>
            <person name="Oberbach A."/>
            <person name="Till H."/>
            <person name="Bargiela R."/>
            <person name="Campoy C."/>
            <person name="Segura M.T."/>
            <person name="Richter M."/>
            <person name="von Bergen M."/>
            <person name="Seifert J."/>
            <person name="Suarez A."/>
        </authorList>
    </citation>
    <scope>NUCLEOTIDE SEQUENCE</scope>
</reference>
<dbReference type="InterPro" id="IPR029044">
    <property type="entry name" value="Nucleotide-diphossugar_trans"/>
</dbReference>
<dbReference type="EC" id="2.-.-.-" evidence="2"/>
<dbReference type="AlphaFoldDB" id="K1TC71"/>
<keyword evidence="2" id="KW-0808">Transferase</keyword>
<proteinExistence type="predicted"/>
<dbReference type="InterPro" id="IPR001173">
    <property type="entry name" value="Glyco_trans_2-like"/>
</dbReference>
<accession>K1TC71</accession>
<dbReference type="Gene3D" id="3.90.550.10">
    <property type="entry name" value="Spore Coat Polysaccharide Biosynthesis Protein SpsA, Chain A"/>
    <property type="match status" value="1"/>
</dbReference>
<dbReference type="PANTHER" id="PTHR22916:SF3">
    <property type="entry name" value="UDP-GLCNAC:BETAGAL BETA-1,3-N-ACETYLGLUCOSAMINYLTRANSFERASE-LIKE PROTEIN 1"/>
    <property type="match status" value="1"/>
</dbReference>
<dbReference type="GO" id="GO:0016758">
    <property type="term" value="F:hexosyltransferase activity"/>
    <property type="evidence" value="ECO:0007669"/>
    <property type="project" value="UniProtKB-ARBA"/>
</dbReference>
<dbReference type="PANTHER" id="PTHR22916">
    <property type="entry name" value="GLYCOSYLTRANSFERASE"/>
    <property type="match status" value="1"/>
</dbReference>
<dbReference type="EMBL" id="AJWZ01002513">
    <property type="protein sequence ID" value="EKC70752.1"/>
    <property type="molecule type" value="Genomic_DNA"/>
</dbReference>
<dbReference type="Pfam" id="PF00535">
    <property type="entry name" value="Glycos_transf_2"/>
    <property type="match status" value="1"/>
</dbReference>